<dbReference type="EC" id="2.4.1.-" evidence="10"/>
<evidence type="ECO:0000256" key="4">
    <source>
        <dbReference type="ARBA" id="ARBA00022679"/>
    </source>
</evidence>
<keyword evidence="5 10" id="KW-0812">Transmembrane</keyword>
<sequence length="311" mass="36064">MSACSNFTSPGIAQAYLLILITLLFYLEMTKMPLECYMQTRSARQRRLDYDPTFLLAPDQNFCKDHDHLMVYQTRTDDFEGRAFFRKVFSNYSSQHNFTIIFPLGLSSNLTVNEALFEEHTRFGDLLQADFLDTYRNLTFKTYAYSRFISRNCTNVLAVIKVDDDIVFNIEWMFSYLSGINRTTNTLHCRTVEKPFSIRDKTSKWYISEKDYPFQYFPKYCLSPLIAGTPATFKALHDATTKIPHVWLDDVFSTGLVAKEAGVTFRNLSINIDSDYSPFLARTVIAQYLNKTDDMTMLLKAMESKVISRPL</sequence>
<dbReference type="PANTHER" id="PTHR11214:SF378">
    <property type="entry name" value="BETA-1,3-GALACTOSYLTRANSFERASE 4"/>
    <property type="match status" value="1"/>
</dbReference>
<comment type="subcellular location">
    <subcellularLocation>
        <location evidence="1 10">Golgi apparatus membrane</location>
        <topology evidence="1 10">Single-pass type II membrane protein</topology>
    </subcellularLocation>
</comment>
<accession>A0AA36H517</accession>
<evidence type="ECO:0000256" key="1">
    <source>
        <dbReference type="ARBA" id="ARBA00004323"/>
    </source>
</evidence>
<gene>
    <name evidence="11" type="ORF">CYNAS_LOCUS15894</name>
</gene>
<dbReference type="GO" id="GO:0000139">
    <property type="term" value="C:Golgi membrane"/>
    <property type="evidence" value="ECO:0007669"/>
    <property type="project" value="UniProtKB-SubCell"/>
</dbReference>
<keyword evidence="7 10" id="KW-1133">Transmembrane helix</keyword>
<proteinExistence type="inferred from homology"/>
<dbReference type="Proteomes" id="UP001176961">
    <property type="component" value="Unassembled WGS sequence"/>
</dbReference>
<evidence type="ECO:0000256" key="5">
    <source>
        <dbReference type="ARBA" id="ARBA00022692"/>
    </source>
</evidence>
<evidence type="ECO:0000256" key="2">
    <source>
        <dbReference type="ARBA" id="ARBA00008661"/>
    </source>
</evidence>
<dbReference type="Pfam" id="PF01762">
    <property type="entry name" value="Galactosyl_T"/>
    <property type="match status" value="1"/>
</dbReference>
<evidence type="ECO:0000256" key="6">
    <source>
        <dbReference type="ARBA" id="ARBA00022968"/>
    </source>
</evidence>
<keyword evidence="9 10" id="KW-0472">Membrane</keyword>
<organism evidence="11 12">
    <name type="scientific">Cylicocyclus nassatus</name>
    <name type="common">Nematode worm</name>
    <dbReference type="NCBI Taxonomy" id="53992"/>
    <lineage>
        <taxon>Eukaryota</taxon>
        <taxon>Metazoa</taxon>
        <taxon>Ecdysozoa</taxon>
        <taxon>Nematoda</taxon>
        <taxon>Chromadorea</taxon>
        <taxon>Rhabditida</taxon>
        <taxon>Rhabditina</taxon>
        <taxon>Rhabditomorpha</taxon>
        <taxon>Strongyloidea</taxon>
        <taxon>Strongylidae</taxon>
        <taxon>Cylicocyclus</taxon>
    </lineage>
</organism>
<protein>
    <recommendedName>
        <fullName evidence="10">Hexosyltransferase</fullName>
        <ecNumber evidence="10">2.4.1.-</ecNumber>
    </recommendedName>
</protein>
<dbReference type="PANTHER" id="PTHR11214">
    <property type="entry name" value="BETA-1,3-N-ACETYLGLUCOSAMINYLTRANSFERASE"/>
    <property type="match status" value="1"/>
</dbReference>
<dbReference type="EMBL" id="CATQJL010000305">
    <property type="protein sequence ID" value="CAJ0603911.1"/>
    <property type="molecule type" value="Genomic_DNA"/>
</dbReference>
<keyword evidence="8 10" id="KW-0333">Golgi apparatus</keyword>
<dbReference type="InterPro" id="IPR002659">
    <property type="entry name" value="Glyco_trans_31"/>
</dbReference>
<feature type="transmembrane region" description="Helical" evidence="10">
    <location>
        <begin position="12"/>
        <end position="29"/>
    </location>
</feature>
<evidence type="ECO:0000256" key="7">
    <source>
        <dbReference type="ARBA" id="ARBA00022989"/>
    </source>
</evidence>
<reference evidence="11" key="1">
    <citation type="submission" date="2023-07" db="EMBL/GenBank/DDBJ databases">
        <authorList>
            <consortium name="CYATHOMIX"/>
        </authorList>
    </citation>
    <scope>NUCLEOTIDE SEQUENCE</scope>
    <source>
        <strain evidence="11">N/A</strain>
    </source>
</reference>
<dbReference type="GO" id="GO:0006493">
    <property type="term" value="P:protein O-linked glycosylation"/>
    <property type="evidence" value="ECO:0007669"/>
    <property type="project" value="TreeGrafter"/>
</dbReference>
<keyword evidence="6 10" id="KW-0735">Signal-anchor</keyword>
<dbReference type="AlphaFoldDB" id="A0AA36H517"/>
<comment type="similarity">
    <text evidence="2 10">Belongs to the glycosyltransferase 31 family.</text>
</comment>
<keyword evidence="12" id="KW-1185">Reference proteome</keyword>
<evidence type="ECO:0000313" key="12">
    <source>
        <dbReference type="Proteomes" id="UP001176961"/>
    </source>
</evidence>
<evidence type="ECO:0000256" key="3">
    <source>
        <dbReference type="ARBA" id="ARBA00022676"/>
    </source>
</evidence>
<evidence type="ECO:0000256" key="9">
    <source>
        <dbReference type="ARBA" id="ARBA00023136"/>
    </source>
</evidence>
<evidence type="ECO:0000256" key="10">
    <source>
        <dbReference type="RuleBase" id="RU363063"/>
    </source>
</evidence>
<comment type="caution">
    <text evidence="11">The sequence shown here is derived from an EMBL/GenBank/DDBJ whole genome shotgun (WGS) entry which is preliminary data.</text>
</comment>
<evidence type="ECO:0000313" key="11">
    <source>
        <dbReference type="EMBL" id="CAJ0603911.1"/>
    </source>
</evidence>
<keyword evidence="4" id="KW-0808">Transferase</keyword>
<keyword evidence="3 10" id="KW-0328">Glycosyltransferase</keyword>
<dbReference type="GO" id="GO:0016758">
    <property type="term" value="F:hexosyltransferase activity"/>
    <property type="evidence" value="ECO:0007669"/>
    <property type="project" value="InterPro"/>
</dbReference>
<name>A0AA36H517_CYLNA</name>
<evidence type="ECO:0000256" key="8">
    <source>
        <dbReference type="ARBA" id="ARBA00023034"/>
    </source>
</evidence>